<evidence type="ECO:0000256" key="7">
    <source>
        <dbReference type="ARBA" id="ARBA00023242"/>
    </source>
</evidence>
<dbReference type="EMBL" id="KQ243607">
    <property type="protein sequence ID" value="KNC75466.1"/>
    <property type="molecule type" value="Genomic_DNA"/>
</dbReference>
<dbReference type="STRING" id="667725.A0A0L0FG80"/>
<evidence type="ECO:0000313" key="9">
    <source>
        <dbReference type="EMBL" id="KNC75466.1"/>
    </source>
</evidence>
<feature type="domain" description="Helicase ATP-binding" evidence="8">
    <location>
        <begin position="8"/>
        <end position="199"/>
    </location>
</feature>
<dbReference type="GO" id="GO:0005524">
    <property type="term" value="F:ATP binding"/>
    <property type="evidence" value="ECO:0007669"/>
    <property type="project" value="UniProtKB-KW"/>
</dbReference>
<keyword evidence="5" id="KW-0067">ATP-binding</keyword>
<evidence type="ECO:0000256" key="4">
    <source>
        <dbReference type="ARBA" id="ARBA00022806"/>
    </source>
</evidence>
<dbReference type="GO" id="GO:0005634">
    <property type="term" value="C:nucleus"/>
    <property type="evidence" value="ECO:0007669"/>
    <property type="project" value="UniProtKB-SubCell"/>
</dbReference>
<dbReference type="InterPro" id="IPR027417">
    <property type="entry name" value="P-loop_NTPase"/>
</dbReference>
<evidence type="ECO:0000313" key="10">
    <source>
        <dbReference type="Proteomes" id="UP000054560"/>
    </source>
</evidence>
<organism evidence="9 10">
    <name type="scientific">Sphaeroforma arctica JP610</name>
    <dbReference type="NCBI Taxonomy" id="667725"/>
    <lineage>
        <taxon>Eukaryota</taxon>
        <taxon>Ichthyosporea</taxon>
        <taxon>Ichthyophonida</taxon>
        <taxon>Sphaeroforma</taxon>
    </lineage>
</organism>
<keyword evidence="7" id="KW-0539">Nucleus</keyword>
<feature type="non-terminal residue" evidence="9">
    <location>
        <position position="199"/>
    </location>
</feature>
<accession>A0A0L0FG80</accession>
<dbReference type="Pfam" id="PF00176">
    <property type="entry name" value="SNF2-rel_dom"/>
    <property type="match status" value="1"/>
</dbReference>
<dbReference type="InterPro" id="IPR000330">
    <property type="entry name" value="SNF2_N"/>
</dbReference>
<reference evidence="9 10" key="1">
    <citation type="submission" date="2011-02" db="EMBL/GenBank/DDBJ databases">
        <title>The Genome Sequence of Sphaeroforma arctica JP610.</title>
        <authorList>
            <consortium name="The Broad Institute Genome Sequencing Platform"/>
            <person name="Russ C."/>
            <person name="Cuomo C."/>
            <person name="Young S.K."/>
            <person name="Zeng Q."/>
            <person name="Gargeya S."/>
            <person name="Alvarado L."/>
            <person name="Berlin A."/>
            <person name="Chapman S.B."/>
            <person name="Chen Z."/>
            <person name="Freedman E."/>
            <person name="Gellesch M."/>
            <person name="Goldberg J."/>
            <person name="Griggs A."/>
            <person name="Gujja S."/>
            <person name="Heilman E."/>
            <person name="Heiman D."/>
            <person name="Howarth C."/>
            <person name="Mehta T."/>
            <person name="Neiman D."/>
            <person name="Pearson M."/>
            <person name="Roberts A."/>
            <person name="Saif S."/>
            <person name="Shea T."/>
            <person name="Shenoy N."/>
            <person name="Sisk P."/>
            <person name="Stolte C."/>
            <person name="Sykes S."/>
            <person name="White J."/>
            <person name="Yandava C."/>
            <person name="Burger G."/>
            <person name="Gray M.W."/>
            <person name="Holland P.W.H."/>
            <person name="King N."/>
            <person name="Lang F.B.F."/>
            <person name="Roger A.J."/>
            <person name="Ruiz-Trillo I."/>
            <person name="Haas B."/>
            <person name="Nusbaum C."/>
            <person name="Birren B."/>
        </authorList>
    </citation>
    <scope>NUCLEOTIDE SEQUENCE [LARGE SCALE GENOMIC DNA]</scope>
    <source>
        <strain evidence="9 10">JP610</strain>
    </source>
</reference>
<dbReference type="InterPro" id="IPR014001">
    <property type="entry name" value="Helicase_ATP-bd"/>
</dbReference>
<comment type="similarity">
    <text evidence="2">Belongs to the SNF2/RAD54 helicase family.</text>
</comment>
<dbReference type="InterPro" id="IPR038718">
    <property type="entry name" value="SNF2-like_sf"/>
</dbReference>
<keyword evidence="4" id="KW-0347">Helicase</keyword>
<name>A0A0L0FG80_9EUKA</name>
<gene>
    <name evidence="9" type="ORF">SARC_12008</name>
</gene>
<dbReference type="eggNOG" id="KOG1015">
    <property type="taxonomic scope" value="Eukaryota"/>
</dbReference>
<keyword evidence="10" id="KW-1185">Reference proteome</keyword>
<dbReference type="GO" id="GO:0003677">
    <property type="term" value="F:DNA binding"/>
    <property type="evidence" value="ECO:0007669"/>
    <property type="project" value="UniProtKB-KW"/>
</dbReference>
<dbReference type="SUPFAM" id="SSF52540">
    <property type="entry name" value="P-loop containing nucleoside triphosphate hydrolases"/>
    <property type="match status" value="1"/>
</dbReference>
<dbReference type="PROSITE" id="PS51192">
    <property type="entry name" value="HELICASE_ATP_BIND_1"/>
    <property type="match status" value="1"/>
</dbReference>
<dbReference type="GO" id="GO:0016887">
    <property type="term" value="F:ATP hydrolysis activity"/>
    <property type="evidence" value="ECO:0007669"/>
    <property type="project" value="InterPro"/>
</dbReference>
<dbReference type="AlphaFoldDB" id="A0A0L0FG80"/>
<dbReference type="Proteomes" id="UP000054560">
    <property type="component" value="Unassembled WGS sequence"/>
</dbReference>
<dbReference type="PANTHER" id="PTHR45797:SF1">
    <property type="entry name" value="HELICASE ARIP4"/>
    <property type="match status" value="1"/>
</dbReference>
<evidence type="ECO:0000259" key="8">
    <source>
        <dbReference type="PROSITE" id="PS51192"/>
    </source>
</evidence>
<sequence>MGPAACFDDPNFEGDGAILAHMMGLGKTIQVVTLLHTAVTTYMQRKVLPMPIKRILILVPKNVFQNWFEEFEKWLPPDSVLRDYLYMDQPADRHANIQKWYDFGGVYLMSHQGYTNMLKPSVGYKEINDIPKESDTVSGRLAMVKCLSDPGPDVLVIDEAHVLKNPLTATLKCLARLRTKRRICVTGNPMQNNFTQYYE</sequence>
<dbReference type="OrthoDB" id="2020972at2759"/>
<dbReference type="GO" id="GO:0004386">
    <property type="term" value="F:helicase activity"/>
    <property type="evidence" value="ECO:0007669"/>
    <property type="project" value="UniProtKB-KW"/>
</dbReference>
<dbReference type="InterPro" id="IPR044574">
    <property type="entry name" value="ARIP4-like"/>
</dbReference>
<evidence type="ECO:0000256" key="6">
    <source>
        <dbReference type="ARBA" id="ARBA00023125"/>
    </source>
</evidence>
<keyword evidence="4" id="KW-0378">Hydrolase</keyword>
<protein>
    <recommendedName>
        <fullName evidence="8">Helicase ATP-binding domain-containing protein</fullName>
    </recommendedName>
</protein>
<evidence type="ECO:0000256" key="5">
    <source>
        <dbReference type="ARBA" id="ARBA00022840"/>
    </source>
</evidence>
<proteinExistence type="inferred from homology"/>
<keyword evidence="6" id="KW-0238">DNA-binding</keyword>
<dbReference type="Gene3D" id="3.40.50.10810">
    <property type="entry name" value="Tandem AAA-ATPase domain"/>
    <property type="match status" value="1"/>
</dbReference>
<dbReference type="GeneID" id="25912512"/>
<dbReference type="PANTHER" id="PTHR45797">
    <property type="entry name" value="RAD54-LIKE"/>
    <property type="match status" value="1"/>
</dbReference>
<keyword evidence="3" id="KW-0547">Nucleotide-binding</keyword>
<dbReference type="RefSeq" id="XP_014149368.1">
    <property type="nucleotide sequence ID" value="XM_014293893.1"/>
</dbReference>
<comment type="subcellular location">
    <subcellularLocation>
        <location evidence="1">Nucleus</location>
    </subcellularLocation>
</comment>
<evidence type="ECO:0000256" key="2">
    <source>
        <dbReference type="ARBA" id="ARBA00007025"/>
    </source>
</evidence>
<evidence type="ECO:0000256" key="1">
    <source>
        <dbReference type="ARBA" id="ARBA00004123"/>
    </source>
</evidence>
<evidence type="ECO:0000256" key="3">
    <source>
        <dbReference type="ARBA" id="ARBA00022741"/>
    </source>
</evidence>